<keyword evidence="2" id="KW-1133">Transmembrane helix</keyword>
<evidence type="ECO:0000256" key="1">
    <source>
        <dbReference type="SAM" id="MobiDB-lite"/>
    </source>
</evidence>
<organism evidence="3 4">
    <name type="scientific">Streptomyces prasinopilosus</name>
    <dbReference type="NCBI Taxonomy" id="67344"/>
    <lineage>
        <taxon>Bacteria</taxon>
        <taxon>Bacillati</taxon>
        <taxon>Actinomycetota</taxon>
        <taxon>Actinomycetes</taxon>
        <taxon>Kitasatosporales</taxon>
        <taxon>Streptomycetaceae</taxon>
        <taxon>Streptomyces</taxon>
    </lineage>
</organism>
<name>A0A1G6PFW2_9ACTN</name>
<dbReference type="RefSeq" id="WP_055573378.1">
    <property type="nucleotide sequence ID" value="NZ_FMZK01000003.1"/>
</dbReference>
<dbReference type="EMBL" id="FMZK01000003">
    <property type="protein sequence ID" value="SDC79142.1"/>
    <property type="molecule type" value="Genomic_DNA"/>
</dbReference>
<gene>
    <name evidence="3" type="ORF">SAMN05216505_103584</name>
</gene>
<protein>
    <submittedName>
        <fullName evidence="3">Uncharacterized protein</fullName>
    </submittedName>
</protein>
<dbReference type="AlphaFoldDB" id="A0A1G6PFW2"/>
<feature type="transmembrane region" description="Helical" evidence="2">
    <location>
        <begin position="6"/>
        <end position="23"/>
    </location>
</feature>
<evidence type="ECO:0000256" key="2">
    <source>
        <dbReference type="SAM" id="Phobius"/>
    </source>
</evidence>
<reference evidence="4" key="1">
    <citation type="submission" date="2016-10" db="EMBL/GenBank/DDBJ databases">
        <authorList>
            <person name="Varghese N."/>
            <person name="Submissions S."/>
        </authorList>
    </citation>
    <scope>NUCLEOTIDE SEQUENCE [LARGE SCALE GENOMIC DNA]</scope>
    <source>
        <strain evidence="4">CGMCC 4.3504</strain>
    </source>
</reference>
<evidence type="ECO:0000313" key="3">
    <source>
        <dbReference type="EMBL" id="SDC79142.1"/>
    </source>
</evidence>
<sequence>MDGTVIVIILAVAGVASVLLFAIKGISDQLPDLFESFRRARDAWRRLKEEQGEVTKPDDTKEPPSSAAVPAGDEEPPVAACESP</sequence>
<feature type="compositionally biased region" description="Basic and acidic residues" evidence="1">
    <location>
        <begin position="48"/>
        <end position="62"/>
    </location>
</feature>
<accession>A0A1G6PFW2</accession>
<feature type="region of interest" description="Disordered" evidence="1">
    <location>
        <begin position="48"/>
        <end position="84"/>
    </location>
</feature>
<keyword evidence="2" id="KW-0472">Membrane</keyword>
<evidence type="ECO:0000313" key="4">
    <source>
        <dbReference type="Proteomes" id="UP000182100"/>
    </source>
</evidence>
<dbReference type="Proteomes" id="UP000182100">
    <property type="component" value="Unassembled WGS sequence"/>
</dbReference>
<proteinExistence type="predicted"/>
<keyword evidence="2" id="KW-0812">Transmembrane</keyword>
<keyword evidence="4" id="KW-1185">Reference proteome</keyword>